<dbReference type="FunFam" id="3.40.50.720:FF:000085">
    <property type="entry name" value="Dihydroflavonol reductase"/>
    <property type="match status" value="1"/>
</dbReference>
<comment type="catalytic activity">
    <reaction evidence="7">
        <text>a (2R,3S,4S)-leucoanthocyanidin + NADP(+) = a (2R,3R)-dihydroflavonol + NADPH + H(+)</text>
        <dbReference type="Rhea" id="RHEA:54444"/>
        <dbReference type="ChEBI" id="CHEBI:15378"/>
        <dbReference type="ChEBI" id="CHEBI:57783"/>
        <dbReference type="ChEBI" id="CHEBI:58349"/>
        <dbReference type="ChEBI" id="CHEBI:138176"/>
        <dbReference type="ChEBI" id="CHEBI:138188"/>
        <dbReference type="EC" id="1.1.1.219"/>
    </reaction>
</comment>
<comment type="caution">
    <text evidence="9">The sequence shown here is derived from an EMBL/GenBank/DDBJ whole genome shotgun (WGS) entry which is preliminary data.</text>
</comment>
<sequence>MEEMAAVKGPVVVTGASGFVGSWLVMKLLQAGYTVRATVRDPSNLEKTKPLLELPGSKERLSIWKADLSEEGSFDDAINGCTGVFHVATPMDFESKDPENEVIKPTVEGMVSIMRACKEAGTVKRVVFTSSAGTVNIEERQRPVYDHDDWSDVDFCRRVKMTGWMYFVSKSLAEKAAMDYAREHGLDLISIIPTLVVGPFLSTGMPPSLVTALALLTGNEAHYSILKQVQLVHLDDLCDAEIFLFENPEAGGRYVCSSHDVTIHGLARMLAEMFPEYDVPKKLDGIIDDDLQPVHFSSEKLLGHGFRFRYTVEDMFEAAVRTCREKGLLPLLPAAVAAADGSAKVILGREPPIGAET</sequence>
<keyword evidence="10" id="KW-1185">Reference proteome</keyword>
<evidence type="ECO:0000313" key="9">
    <source>
        <dbReference type="EMBL" id="KAG8077326.1"/>
    </source>
</evidence>
<organism evidence="9 10">
    <name type="scientific">Zizania palustris</name>
    <name type="common">Northern wild rice</name>
    <dbReference type="NCBI Taxonomy" id="103762"/>
    <lineage>
        <taxon>Eukaryota</taxon>
        <taxon>Viridiplantae</taxon>
        <taxon>Streptophyta</taxon>
        <taxon>Embryophyta</taxon>
        <taxon>Tracheophyta</taxon>
        <taxon>Spermatophyta</taxon>
        <taxon>Magnoliopsida</taxon>
        <taxon>Liliopsida</taxon>
        <taxon>Poales</taxon>
        <taxon>Poaceae</taxon>
        <taxon>BOP clade</taxon>
        <taxon>Oryzoideae</taxon>
        <taxon>Oryzeae</taxon>
        <taxon>Zizaniinae</taxon>
        <taxon>Zizania</taxon>
    </lineage>
</organism>
<evidence type="ECO:0000256" key="5">
    <source>
        <dbReference type="ARBA" id="ARBA00042087"/>
    </source>
</evidence>
<evidence type="ECO:0000256" key="1">
    <source>
        <dbReference type="ARBA" id="ARBA00023002"/>
    </source>
</evidence>
<dbReference type="InterPro" id="IPR050425">
    <property type="entry name" value="NAD(P)_dehydrat-like"/>
</dbReference>
<evidence type="ECO:0000256" key="6">
    <source>
        <dbReference type="ARBA" id="ARBA00048870"/>
    </source>
</evidence>
<reference evidence="9" key="1">
    <citation type="journal article" date="2021" name="bioRxiv">
        <title>Whole Genome Assembly and Annotation of Northern Wild Rice, Zizania palustris L., Supports a Whole Genome Duplication in the Zizania Genus.</title>
        <authorList>
            <person name="Haas M."/>
            <person name="Kono T."/>
            <person name="Macchietto M."/>
            <person name="Millas R."/>
            <person name="McGilp L."/>
            <person name="Shao M."/>
            <person name="Duquette J."/>
            <person name="Hirsch C.N."/>
            <person name="Kimball J."/>
        </authorList>
    </citation>
    <scope>NUCLEOTIDE SEQUENCE</scope>
    <source>
        <tissue evidence="9">Fresh leaf tissue</tissue>
    </source>
</reference>
<reference evidence="9" key="2">
    <citation type="submission" date="2021-02" db="EMBL/GenBank/DDBJ databases">
        <authorList>
            <person name="Kimball J.A."/>
            <person name="Haas M.W."/>
            <person name="Macchietto M."/>
            <person name="Kono T."/>
            <person name="Duquette J."/>
            <person name="Shao M."/>
        </authorList>
    </citation>
    <scope>NUCLEOTIDE SEQUENCE</scope>
    <source>
        <tissue evidence="9">Fresh leaf tissue</tissue>
    </source>
</reference>
<comment type="catalytic activity">
    <reaction evidence="6">
        <text>(2S)-flavan-4-ol + NADP(+) = (2S)-flavanone + NADPH + H(+)</text>
        <dbReference type="Rhea" id="RHEA:11228"/>
        <dbReference type="ChEBI" id="CHEBI:15378"/>
        <dbReference type="ChEBI" id="CHEBI:15605"/>
        <dbReference type="ChEBI" id="CHEBI:15606"/>
        <dbReference type="ChEBI" id="CHEBI:57783"/>
        <dbReference type="ChEBI" id="CHEBI:58349"/>
        <dbReference type="EC" id="1.1.1.234"/>
    </reaction>
</comment>
<dbReference type="EC" id="1.1.1.219" evidence="4"/>
<gene>
    <name evidence="9" type="ORF">GUJ93_ZPchr0007g6193</name>
</gene>
<dbReference type="CDD" id="cd08958">
    <property type="entry name" value="FR_SDR_e"/>
    <property type="match status" value="1"/>
</dbReference>
<dbReference type="EC" id="1.1.1.234" evidence="3"/>
<dbReference type="AlphaFoldDB" id="A0A8J5VXP9"/>
<dbReference type="OrthoDB" id="2735536at2759"/>
<dbReference type="Pfam" id="PF01370">
    <property type="entry name" value="Epimerase"/>
    <property type="match status" value="1"/>
</dbReference>
<dbReference type="PANTHER" id="PTHR10366">
    <property type="entry name" value="NAD DEPENDENT EPIMERASE/DEHYDRATASE"/>
    <property type="match status" value="1"/>
</dbReference>
<accession>A0A8J5VXP9</accession>
<dbReference type="GO" id="GO:0047890">
    <property type="term" value="F:flavanone 4-reductase activity"/>
    <property type="evidence" value="ECO:0007669"/>
    <property type="project" value="UniProtKB-EC"/>
</dbReference>
<evidence type="ECO:0000256" key="2">
    <source>
        <dbReference type="ARBA" id="ARBA00023241"/>
    </source>
</evidence>
<dbReference type="EMBL" id="JAAALK010000282">
    <property type="protein sequence ID" value="KAG8077326.1"/>
    <property type="molecule type" value="Genomic_DNA"/>
</dbReference>
<dbReference type="InterPro" id="IPR001509">
    <property type="entry name" value="Epimerase_deHydtase"/>
</dbReference>
<dbReference type="Proteomes" id="UP000729402">
    <property type="component" value="Unassembled WGS sequence"/>
</dbReference>
<dbReference type="PANTHER" id="PTHR10366:SF564">
    <property type="entry name" value="STEROL-4-ALPHA-CARBOXYLATE 3-DEHYDROGENASE, DECARBOXYLATING"/>
    <property type="match status" value="1"/>
</dbReference>
<feature type="domain" description="NAD-dependent epimerase/dehydratase" evidence="8">
    <location>
        <begin position="11"/>
        <end position="252"/>
    </location>
</feature>
<keyword evidence="2" id="KW-0284">Flavonoid biosynthesis</keyword>
<proteinExistence type="predicted"/>
<name>A0A8J5VXP9_ZIZPA</name>
<protein>
    <recommendedName>
        <fullName evidence="5">Flavanone 4-reductase</fullName>
        <ecNumber evidence="4">1.1.1.219</ecNumber>
        <ecNumber evidence="3">1.1.1.234</ecNumber>
    </recommendedName>
</protein>
<dbReference type="GO" id="GO:0045552">
    <property type="term" value="F:dihydroflavanol 4-reductase activity"/>
    <property type="evidence" value="ECO:0007669"/>
    <property type="project" value="UniProtKB-EC"/>
</dbReference>
<evidence type="ECO:0000256" key="7">
    <source>
        <dbReference type="ARBA" id="ARBA00049132"/>
    </source>
</evidence>
<evidence type="ECO:0000313" key="10">
    <source>
        <dbReference type="Proteomes" id="UP000729402"/>
    </source>
</evidence>
<keyword evidence="1" id="KW-0560">Oxidoreductase</keyword>
<dbReference type="GO" id="GO:0009813">
    <property type="term" value="P:flavonoid biosynthetic process"/>
    <property type="evidence" value="ECO:0007669"/>
    <property type="project" value="UniProtKB-KW"/>
</dbReference>
<evidence type="ECO:0000256" key="3">
    <source>
        <dbReference type="ARBA" id="ARBA00039055"/>
    </source>
</evidence>
<evidence type="ECO:0000259" key="8">
    <source>
        <dbReference type="Pfam" id="PF01370"/>
    </source>
</evidence>
<evidence type="ECO:0000256" key="4">
    <source>
        <dbReference type="ARBA" id="ARBA00039057"/>
    </source>
</evidence>